<feature type="non-terminal residue" evidence="1">
    <location>
        <position position="1"/>
    </location>
</feature>
<dbReference type="Proteomes" id="UP000792457">
    <property type="component" value="Unassembled WGS sequence"/>
</dbReference>
<dbReference type="Gene3D" id="2.60.40.10">
    <property type="entry name" value="Immunoglobulins"/>
    <property type="match status" value="1"/>
</dbReference>
<dbReference type="OrthoDB" id="6381660at2759"/>
<dbReference type="EMBL" id="KZ308872">
    <property type="protein sequence ID" value="KAG8235065.1"/>
    <property type="molecule type" value="Genomic_DNA"/>
</dbReference>
<proteinExistence type="predicted"/>
<comment type="caution">
    <text evidence="1">The sequence shown here is derived from an EMBL/GenBank/DDBJ whole genome shotgun (WGS) entry which is preliminary data.</text>
</comment>
<evidence type="ECO:0000313" key="1">
    <source>
        <dbReference type="EMBL" id="KAG8235065.1"/>
    </source>
</evidence>
<protein>
    <submittedName>
        <fullName evidence="1">Uncharacterized protein</fullName>
    </submittedName>
</protein>
<dbReference type="SUPFAM" id="SSF49265">
    <property type="entry name" value="Fibronectin type III"/>
    <property type="match status" value="1"/>
</dbReference>
<dbReference type="InterPro" id="IPR036116">
    <property type="entry name" value="FN3_sf"/>
</dbReference>
<organism evidence="1 2">
    <name type="scientific">Ladona fulva</name>
    <name type="common">Scarce chaser dragonfly</name>
    <name type="synonym">Libellula fulva</name>
    <dbReference type="NCBI Taxonomy" id="123851"/>
    <lineage>
        <taxon>Eukaryota</taxon>
        <taxon>Metazoa</taxon>
        <taxon>Ecdysozoa</taxon>
        <taxon>Arthropoda</taxon>
        <taxon>Hexapoda</taxon>
        <taxon>Insecta</taxon>
        <taxon>Pterygota</taxon>
        <taxon>Palaeoptera</taxon>
        <taxon>Odonata</taxon>
        <taxon>Epiprocta</taxon>
        <taxon>Anisoptera</taxon>
        <taxon>Libelluloidea</taxon>
        <taxon>Libellulidae</taxon>
        <taxon>Ladona</taxon>
    </lineage>
</organism>
<gene>
    <name evidence="1" type="ORF">J437_LFUL015307</name>
</gene>
<reference evidence="1" key="1">
    <citation type="submission" date="2013-04" db="EMBL/GenBank/DDBJ databases">
        <authorList>
            <person name="Qu J."/>
            <person name="Murali S.C."/>
            <person name="Bandaranaike D."/>
            <person name="Bellair M."/>
            <person name="Blankenburg K."/>
            <person name="Chao H."/>
            <person name="Dinh H."/>
            <person name="Doddapaneni H."/>
            <person name="Downs B."/>
            <person name="Dugan-Rocha S."/>
            <person name="Elkadiri S."/>
            <person name="Gnanaolivu R.D."/>
            <person name="Hernandez B."/>
            <person name="Javaid M."/>
            <person name="Jayaseelan J.C."/>
            <person name="Lee S."/>
            <person name="Li M."/>
            <person name="Ming W."/>
            <person name="Munidasa M."/>
            <person name="Muniz J."/>
            <person name="Nguyen L."/>
            <person name="Ongeri F."/>
            <person name="Osuji N."/>
            <person name="Pu L.-L."/>
            <person name="Puazo M."/>
            <person name="Qu C."/>
            <person name="Quiroz J."/>
            <person name="Raj R."/>
            <person name="Weissenberger G."/>
            <person name="Xin Y."/>
            <person name="Zou X."/>
            <person name="Han Y."/>
            <person name="Richards S."/>
            <person name="Worley K."/>
            <person name="Muzny D."/>
            <person name="Gibbs R."/>
        </authorList>
    </citation>
    <scope>NUCLEOTIDE SEQUENCE</scope>
    <source>
        <strain evidence="1">Sampled in the wild</strain>
    </source>
</reference>
<accession>A0A8K0KJZ4</accession>
<reference evidence="1" key="2">
    <citation type="submission" date="2017-10" db="EMBL/GenBank/DDBJ databases">
        <title>Ladona fulva Genome sequencing and assembly.</title>
        <authorList>
            <person name="Murali S."/>
            <person name="Richards S."/>
            <person name="Bandaranaike D."/>
            <person name="Bellair M."/>
            <person name="Blankenburg K."/>
            <person name="Chao H."/>
            <person name="Dinh H."/>
            <person name="Doddapaneni H."/>
            <person name="Dugan-Rocha S."/>
            <person name="Elkadiri S."/>
            <person name="Gnanaolivu R."/>
            <person name="Hernandez B."/>
            <person name="Skinner E."/>
            <person name="Javaid M."/>
            <person name="Lee S."/>
            <person name="Li M."/>
            <person name="Ming W."/>
            <person name="Munidasa M."/>
            <person name="Muniz J."/>
            <person name="Nguyen L."/>
            <person name="Hughes D."/>
            <person name="Osuji N."/>
            <person name="Pu L.-L."/>
            <person name="Puazo M."/>
            <person name="Qu C."/>
            <person name="Quiroz J."/>
            <person name="Raj R."/>
            <person name="Weissenberger G."/>
            <person name="Xin Y."/>
            <person name="Zou X."/>
            <person name="Han Y."/>
            <person name="Worley K."/>
            <person name="Muzny D."/>
            <person name="Gibbs R."/>
        </authorList>
    </citation>
    <scope>NUCLEOTIDE SEQUENCE</scope>
    <source>
        <strain evidence="1">Sampled in the wild</strain>
    </source>
</reference>
<name>A0A8K0KJZ4_LADFU</name>
<evidence type="ECO:0000313" key="2">
    <source>
        <dbReference type="Proteomes" id="UP000792457"/>
    </source>
</evidence>
<sequence length="116" mass="13598">MPASNNMFYCRLKSQGDDINVCLNKAIVGYKPQEARNFTCTSYNWQSLTCTWDPPHNYIHTTYTLQYRTPGRAGGRIPHGCPNMLDVRENRCFWNSSTTPQYRQPYEHYYFTLVGQ</sequence>
<dbReference type="AlphaFoldDB" id="A0A8K0KJZ4"/>
<keyword evidence="2" id="KW-1185">Reference proteome</keyword>
<dbReference type="InterPro" id="IPR013783">
    <property type="entry name" value="Ig-like_fold"/>
</dbReference>